<dbReference type="OrthoDB" id="9809348at2"/>
<name>A0A1M5VBI7_9CLOT</name>
<evidence type="ECO:0000313" key="15">
    <source>
        <dbReference type="Proteomes" id="UP000184447"/>
    </source>
</evidence>
<dbReference type="CDD" id="cd18774">
    <property type="entry name" value="PDC2_HK_sensor"/>
    <property type="match status" value="1"/>
</dbReference>
<keyword evidence="15" id="KW-1185">Reference proteome</keyword>
<evidence type="ECO:0000256" key="9">
    <source>
        <dbReference type="ARBA" id="ARBA00022989"/>
    </source>
</evidence>
<keyword evidence="2" id="KW-1003">Cell membrane</keyword>
<dbReference type="InterPro" id="IPR003660">
    <property type="entry name" value="HAMP_dom"/>
</dbReference>
<dbReference type="STRING" id="1121316.SAMN02745207_02180"/>
<evidence type="ECO:0000256" key="12">
    <source>
        <dbReference type="SAM" id="Phobius"/>
    </source>
</evidence>
<dbReference type="GO" id="GO:0005886">
    <property type="term" value="C:plasma membrane"/>
    <property type="evidence" value="ECO:0007669"/>
    <property type="project" value="UniProtKB-SubCell"/>
</dbReference>
<dbReference type="CDD" id="cd06225">
    <property type="entry name" value="HAMP"/>
    <property type="match status" value="1"/>
</dbReference>
<dbReference type="Pfam" id="PF02743">
    <property type="entry name" value="dCache_1"/>
    <property type="match status" value="1"/>
</dbReference>
<dbReference type="Pfam" id="PF06580">
    <property type="entry name" value="His_kinase"/>
    <property type="match status" value="1"/>
</dbReference>
<dbReference type="EMBL" id="FQXM01000011">
    <property type="protein sequence ID" value="SHH72518.1"/>
    <property type="molecule type" value="Genomic_DNA"/>
</dbReference>
<dbReference type="PROSITE" id="PS50885">
    <property type="entry name" value="HAMP"/>
    <property type="match status" value="1"/>
</dbReference>
<dbReference type="RefSeq" id="WP_073338463.1">
    <property type="nucleotide sequence ID" value="NZ_FQXM01000011.1"/>
</dbReference>
<evidence type="ECO:0000256" key="5">
    <source>
        <dbReference type="ARBA" id="ARBA00022692"/>
    </source>
</evidence>
<evidence type="ECO:0000256" key="1">
    <source>
        <dbReference type="ARBA" id="ARBA00004651"/>
    </source>
</evidence>
<gene>
    <name evidence="14" type="ORF">SAMN02745207_02180</name>
</gene>
<keyword evidence="6" id="KW-0547">Nucleotide-binding</keyword>
<evidence type="ECO:0000256" key="2">
    <source>
        <dbReference type="ARBA" id="ARBA00022475"/>
    </source>
</evidence>
<dbReference type="Gene3D" id="6.10.340.10">
    <property type="match status" value="1"/>
</dbReference>
<evidence type="ECO:0000256" key="11">
    <source>
        <dbReference type="ARBA" id="ARBA00023136"/>
    </source>
</evidence>
<feature type="domain" description="HAMP" evidence="13">
    <location>
        <begin position="325"/>
        <end position="377"/>
    </location>
</feature>
<sequence length="598" mass="69185">MKQYKYLGIKIKIMIFALIISVVPLIIVGVLSFISAYKAVENNIDDYAKNITEQIAINIDNYLDKYNQKIKEIGFSSEIQKNYTQLVEVTNTNEGDIISLMNYRFNIEDSFYNTLISNKNIGTICFYPTSNITPFSAGIQLPSDSYKEDIYYKKLIDESDFVHWEKETSLFKKRFGKSFLTLLYLVKNINYYNDMGVIAMTISLDELTEIYDDNIPKQGILYIINEDGSVISSNDSKSINGYLDKELWEKFIRTTDYECKTIKYRLDGKSMQVAARKLKNNNWYVINALPYKTFMEGTIDTIKIIGVSILLCMLGAVFVTIKISRYISMPITEMKLIMEEIGEGNFDVRVENGYKDEFKELANGFNTMIDEINTLRENEKKVYIEIGKAQFLALQAQINPHFIYNTLDTINWMANMIDADNIALTVTSLANILRFCMDKNLNTTSVANEIDNLSNYIKIQQQRYKNKLDIEIKVDSSLENYKIIKFLLQPLIENSIYHGFERINEDCIIKVYGKLEGEYMIFEVIDNGIGIKDEIINNYKSKIRNDDKNGYGLYNIMQRLELFYGDKSQFLVKSHCGKGTHIIITIPSIGLEDLEWKK</sequence>
<evidence type="ECO:0000313" key="14">
    <source>
        <dbReference type="EMBL" id="SHH72518.1"/>
    </source>
</evidence>
<dbReference type="Pfam" id="PF00672">
    <property type="entry name" value="HAMP"/>
    <property type="match status" value="1"/>
</dbReference>
<dbReference type="SUPFAM" id="SSF158472">
    <property type="entry name" value="HAMP domain-like"/>
    <property type="match status" value="1"/>
</dbReference>
<dbReference type="Pfam" id="PF02518">
    <property type="entry name" value="HATPase_c"/>
    <property type="match status" value="1"/>
</dbReference>
<evidence type="ECO:0000256" key="7">
    <source>
        <dbReference type="ARBA" id="ARBA00022777"/>
    </source>
</evidence>
<organism evidence="14 15">
    <name type="scientific">Clostridium grantii DSM 8605</name>
    <dbReference type="NCBI Taxonomy" id="1121316"/>
    <lineage>
        <taxon>Bacteria</taxon>
        <taxon>Bacillati</taxon>
        <taxon>Bacillota</taxon>
        <taxon>Clostridia</taxon>
        <taxon>Eubacteriales</taxon>
        <taxon>Clostridiaceae</taxon>
        <taxon>Clostridium</taxon>
    </lineage>
</organism>
<dbReference type="SMART" id="SM00304">
    <property type="entry name" value="HAMP"/>
    <property type="match status" value="1"/>
</dbReference>
<keyword evidence="4" id="KW-0808">Transferase</keyword>
<dbReference type="SUPFAM" id="SSF55874">
    <property type="entry name" value="ATPase domain of HSP90 chaperone/DNA topoisomerase II/histidine kinase"/>
    <property type="match status" value="1"/>
</dbReference>
<dbReference type="Gene3D" id="3.30.565.10">
    <property type="entry name" value="Histidine kinase-like ATPase, C-terminal domain"/>
    <property type="match status" value="1"/>
</dbReference>
<dbReference type="Gene3D" id="3.30.450.20">
    <property type="entry name" value="PAS domain"/>
    <property type="match status" value="1"/>
</dbReference>
<feature type="transmembrane region" description="Helical" evidence="12">
    <location>
        <begin position="302"/>
        <end position="321"/>
    </location>
</feature>
<keyword evidence="8" id="KW-0067">ATP-binding</keyword>
<comment type="subcellular location">
    <subcellularLocation>
        <location evidence="1">Cell membrane</location>
        <topology evidence="1">Multi-pass membrane protein</topology>
    </subcellularLocation>
</comment>
<protein>
    <submittedName>
        <fullName evidence="14">Sensor histidine kinase YesM</fullName>
    </submittedName>
</protein>
<accession>A0A1M5VBI7</accession>
<keyword evidence="10" id="KW-0902">Two-component regulatory system</keyword>
<evidence type="ECO:0000256" key="8">
    <source>
        <dbReference type="ARBA" id="ARBA00022840"/>
    </source>
</evidence>
<dbReference type="PANTHER" id="PTHR34220">
    <property type="entry name" value="SENSOR HISTIDINE KINASE YPDA"/>
    <property type="match status" value="1"/>
</dbReference>
<keyword evidence="7 14" id="KW-0418">Kinase</keyword>
<dbReference type="PANTHER" id="PTHR34220:SF11">
    <property type="entry name" value="SENSOR PROTEIN KINASE HPTS"/>
    <property type="match status" value="1"/>
</dbReference>
<keyword evidence="5 12" id="KW-0812">Transmembrane</keyword>
<dbReference type="GO" id="GO:0005524">
    <property type="term" value="F:ATP binding"/>
    <property type="evidence" value="ECO:0007669"/>
    <property type="project" value="UniProtKB-KW"/>
</dbReference>
<keyword evidence="11 12" id="KW-0472">Membrane</keyword>
<dbReference type="InterPro" id="IPR036890">
    <property type="entry name" value="HATPase_C_sf"/>
</dbReference>
<dbReference type="Proteomes" id="UP000184447">
    <property type="component" value="Unassembled WGS sequence"/>
</dbReference>
<keyword evidence="3" id="KW-0597">Phosphoprotein</keyword>
<feature type="transmembrane region" description="Helical" evidence="12">
    <location>
        <begin position="12"/>
        <end position="34"/>
    </location>
</feature>
<evidence type="ECO:0000256" key="10">
    <source>
        <dbReference type="ARBA" id="ARBA00023012"/>
    </source>
</evidence>
<evidence type="ECO:0000259" key="13">
    <source>
        <dbReference type="PROSITE" id="PS50885"/>
    </source>
</evidence>
<dbReference type="GO" id="GO:0000155">
    <property type="term" value="F:phosphorelay sensor kinase activity"/>
    <property type="evidence" value="ECO:0007669"/>
    <property type="project" value="InterPro"/>
</dbReference>
<reference evidence="14 15" key="1">
    <citation type="submission" date="2016-11" db="EMBL/GenBank/DDBJ databases">
        <authorList>
            <person name="Jaros S."/>
            <person name="Januszkiewicz K."/>
            <person name="Wedrychowicz H."/>
        </authorList>
    </citation>
    <scope>NUCLEOTIDE SEQUENCE [LARGE SCALE GENOMIC DNA]</scope>
    <source>
        <strain evidence="14 15">DSM 8605</strain>
    </source>
</reference>
<dbReference type="InterPro" id="IPR050640">
    <property type="entry name" value="Bact_2-comp_sensor_kinase"/>
</dbReference>
<keyword evidence="9 12" id="KW-1133">Transmembrane helix</keyword>
<dbReference type="AlphaFoldDB" id="A0A1M5VBI7"/>
<evidence type="ECO:0000256" key="6">
    <source>
        <dbReference type="ARBA" id="ARBA00022741"/>
    </source>
</evidence>
<dbReference type="InterPro" id="IPR033479">
    <property type="entry name" value="dCache_1"/>
</dbReference>
<evidence type="ECO:0000256" key="3">
    <source>
        <dbReference type="ARBA" id="ARBA00022553"/>
    </source>
</evidence>
<proteinExistence type="predicted"/>
<dbReference type="InterPro" id="IPR010559">
    <property type="entry name" value="Sig_transdc_His_kin_internal"/>
</dbReference>
<dbReference type="SMART" id="SM00387">
    <property type="entry name" value="HATPase_c"/>
    <property type="match status" value="1"/>
</dbReference>
<evidence type="ECO:0000256" key="4">
    <source>
        <dbReference type="ARBA" id="ARBA00022679"/>
    </source>
</evidence>
<dbReference type="InterPro" id="IPR003594">
    <property type="entry name" value="HATPase_dom"/>
</dbReference>